<accession>A0A8J2KIZ3</accession>
<keyword evidence="3" id="KW-1185">Reference proteome</keyword>
<feature type="non-terminal residue" evidence="2">
    <location>
        <position position="86"/>
    </location>
</feature>
<evidence type="ECO:0000313" key="3">
    <source>
        <dbReference type="Proteomes" id="UP000708208"/>
    </source>
</evidence>
<comment type="caution">
    <text evidence="2">The sequence shown here is derived from an EMBL/GenBank/DDBJ whole genome shotgun (WGS) entry which is preliminary data.</text>
</comment>
<feature type="region of interest" description="Disordered" evidence="1">
    <location>
        <begin position="1"/>
        <end position="86"/>
    </location>
</feature>
<feature type="non-terminal residue" evidence="2">
    <location>
        <position position="1"/>
    </location>
</feature>
<dbReference type="EMBL" id="CAJVCH010433984">
    <property type="protein sequence ID" value="CAG7818926.1"/>
    <property type="molecule type" value="Genomic_DNA"/>
</dbReference>
<evidence type="ECO:0000313" key="2">
    <source>
        <dbReference type="EMBL" id="CAG7818926.1"/>
    </source>
</evidence>
<organism evidence="2 3">
    <name type="scientific">Allacma fusca</name>
    <dbReference type="NCBI Taxonomy" id="39272"/>
    <lineage>
        <taxon>Eukaryota</taxon>
        <taxon>Metazoa</taxon>
        <taxon>Ecdysozoa</taxon>
        <taxon>Arthropoda</taxon>
        <taxon>Hexapoda</taxon>
        <taxon>Collembola</taxon>
        <taxon>Symphypleona</taxon>
        <taxon>Sminthuridae</taxon>
        <taxon>Allacma</taxon>
    </lineage>
</organism>
<feature type="compositionally biased region" description="Basic and acidic residues" evidence="1">
    <location>
        <begin position="28"/>
        <end position="47"/>
    </location>
</feature>
<reference evidence="2" key="1">
    <citation type="submission" date="2021-06" db="EMBL/GenBank/DDBJ databases">
        <authorList>
            <person name="Hodson N. C."/>
            <person name="Mongue J. A."/>
            <person name="Jaron S. K."/>
        </authorList>
    </citation>
    <scope>NUCLEOTIDE SEQUENCE</scope>
</reference>
<dbReference type="AlphaFoldDB" id="A0A8J2KIZ3"/>
<proteinExistence type="predicted"/>
<gene>
    <name evidence="2" type="ORF">AFUS01_LOCUS29403</name>
</gene>
<feature type="compositionally biased region" description="Basic and acidic residues" evidence="1">
    <location>
        <begin position="1"/>
        <end position="11"/>
    </location>
</feature>
<sequence>GKRGSKGERGDASAFVVREGRYTLVKGQKGDRGRRGRKGEVGPKGETGDAGTPGTPGLSIQGEKGSKGEPALFPDVDLIRGSPGPR</sequence>
<evidence type="ECO:0000256" key="1">
    <source>
        <dbReference type="SAM" id="MobiDB-lite"/>
    </source>
</evidence>
<name>A0A8J2KIZ3_9HEXA</name>
<dbReference type="Proteomes" id="UP000708208">
    <property type="component" value="Unassembled WGS sequence"/>
</dbReference>
<protein>
    <submittedName>
        <fullName evidence="2">Uncharacterized protein</fullName>
    </submittedName>
</protein>